<protein>
    <submittedName>
        <fullName evidence="1">Uncharacterized protein</fullName>
    </submittedName>
</protein>
<dbReference type="GeneID" id="70093789"/>
<dbReference type="Proteomes" id="UP000679388">
    <property type="component" value="Chromosome"/>
</dbReference>
<dbReference type="RefSeq" id="WP_212638826.1">
    <property type="nucleotide sequence ID" value="NZ_CP059558.1"/>
</dbReference>
<accession>A0AAX1MFY4</accession>
<sequence length="194" mass="22924">MDEISLEKIKSNLKQLENILSNSTRVHIDRIEYRTFDEGMCDAVYFICKKSQGLNSLEAFITLVIHELHFYEEWDILETTTTDLKNIFDIWLLPILEKANFKKLTELEVQEQTQWIMYSIQKLIKESQNAKNLKYFDRWGIYHNGGKVLSIESFILPISSDLKLALELTAEWNEVEIFYETSDEYVLFSWFTGA</sequence>
<reference evidence="1" key="1">
    <citation type="submission" date="2020-07" db="EMBL/GenBank/DDBJ databases">
        <title>Acinetobacter junii strain YR7 chromosome and plasmid pNDM-YR7.</title>
        <authorList>
            <person name="Tang B."/>
        </authorList>
    </citation>
    <scope>NUCLEOTIDE SEQUENCE</scope>
    <source>
        <strain evidence="1">YR7</strain>
    </source>
</reference>
<name>A0AAX1MFY4_ACIJU</name>
<dbReference type="EMBL" id="CP059558">
    <property type="protein sequence ID" value="QUY36463.1"/>
    <property type="molecule type" value="Genomic_DNA"/>
</dbReference>
<evidence type="ECO:0000313" key="2">
    <source>
        <dbReference type="Proteomes" id="UP000679388"/>
    </source>
</evidence>
<gene>
    <name evidence="1" type="ORF">H2677_14705</name>
</gene>
<proteinExistence type="predicted"/>
<organism evidence="1 2">
    <name type="scientific">Acinetobacter junii</name>
    <dbReference type="NCBI Taxonomy" id="40215"/>
    <lineage>
        <taxon>Bacteria</taxon>
        <taxon>Pseudomonadati</taxon>
        <taxon>Pseudomonadota</taxon>
        <taxon>Gammaproteobacteria</taxon>
        <taxon>Moraxellales</taxon>
        <taxon>Moraxellaceae</taxon>
        <taxon>Acinetobacter</taxon>
    </lineage>
</organism>
<dbReference type="AlphaFoldDB" id="A0AAX1MFY4"/>
<evidence type="ECO:0000313" key="1">
    <source>
        <dbReference type="EMBL" id="QUY36463.1"/>
    </source>
</evidence>